<proteinExistence type="predicted"/>
<evidence type="ECO:0000313" key="3">
    <source>
        <dbReference type="Proteomes" id="UP000243200"/>
    </source>
</evidence>
<organism evidence="2 3">
    <name type="scientific">Plasmodium ovale</name>
    <name type="common">malaria parasite P. ovale</name>
    <dbReference type="NCBI Taxonomy" id="36330"/>
    <lineage>
        <taxon>Eukaryota</taxon>
        <taxon>Sar</taxon>
        <taxon>Alveolata</taxon>
        <taxon>Apicomplexa</taxon>
        <taxon>Aconoidasida</taxon>
        <taxon>Haemosporida</taxon>
        <taxon>Plasmodiidae</taxon>
        <taxon>Plasmodium</taxon>
        <taxon>Plasmodium (Plasmodium)</taxon>
    </lineage>
</organism>
<dbReference type="VEuPathDB" id="PlasmoDB:POWCR01_000173900"/>
<dbReference type="VEuPathDB" id="PlasmoDB:PocGH01_00220000"/>
<dbReference type="AlphaFoldDB" id="A0A1C3KJN5"/>
<dbReference type="OrthoDB" id="388616at2759"/>
<dbReference type="Proteomes" id="UP000243200">
    <property type="component" value="Unassembled WGS sequence"/>
</dbReference>
<reference evidence="2 3" key="1">
    <citation type="submission" date="2016-06" db="EMBL/GenBank/DDBJ databases">
        <authorList>
            <consortium name="Pathogen Informatics"/>
        </authorList>
    </citation>
    <scope>NUCLEOTIDE SEQUENCE [LARGE SCALE GENOMIC DNA]</scope>
</reference>
<protein>
    <submittedName>
        <fullName evidence="2">PIR protein</fullName>
    </submittedName>
</protein>
<dbReference type="InterPro" id="IPR008780">
    <property type="entry name" value="Plasmodium_Vir"/>
</dbReference>
<gene>
    <name evidence="2" type="primary">PowCR01_000173900</name>
    <name evidence="2" type="ORF">POWCR01_000173900</name>
</gene>
<feature type="region of interest" description="Disordered" evidence="1">
    <location>
        <begin position="219"/>
        <end position="252"/>
    </location>
</feature>
<accession>A0A1C3KJN5</accession>
<dbReference type="EMBL" id="FLRJ01000648">
    <property type="protein sequence ID" value="SBT74133.1"/>
    <property type="molecule type" value="Genomic_DNA"/>
</dbReference>
<sequence>MEHAHDLLKDSDAYKKYMEFDEVSSPDDYVNSFNEALSMGQDTDKIKDICQKLAGNLKKISQLSESAINKKERCGYLHFWLYYTIDNKFKNNGNINYITEKIIDGGTFYNSMISNENCSIRFSRNINLEKWIEGKYLHDYFKNFDYIKQTYGSNNNKCKEYSEYIKAININYKNSKDEFYYNYDIFRYLLNDKSGKYDPNNLISEIDCKIEKTPMLSQIHQPPTKEGATEHGGTTSVLPSKDDDIDNPSYDSNSSSITGVSVSLIGMFIFFFTSYKFTPLGSWINGKIFKSAQIHDNIDHVTNTMLEDQSEYMDINNNSNTFNISYNPE</sequence>
<evidence type="ECO:0000313" key="2">
    <source>
        <dbReference type="EMBL" id="SBT74133.1"/>
    </source>
</evidence>
<name>A0A1C3KJN5_PLAOA</name>
<dbReference type="Pfam" id="PF05795">
    <property type="entry name" value="Plasmodium_Vir"/>
    <property type="match status" value="2"/>
</dbReference>
<evidence type="ECO:0000256" key="1">
    <source>
        <dbReference type="SAM" id="MobiDB-lite"/>
    </source>
</evidence>